<dbReference type="AlphaFoldDB" id="A0A3E0IMU0"/>
<name>A0A3E0IMU0_9STAP</name>
<dbReference type="InterPro" id="IPR012336">
    <property type="entry name" value="Thioredoxin-like_fold"/>
</dbReference>
<sequence length="192" mass="22568">MKKYLLIILLLPLLVSCSNNHQNKKVTVVEYGDYKCPYCKDFDTKVMPKLEKEYIDKGKVNYSFVNLSFLGKDSIIGSRASHAVKNIAPKHYLEFHHKIYKEQPNNEKNWITYKKVDNIIDQLSIKKKEKEKIKKNYKQKNSKAYKDAIKDKKIARKEKVEMAPTVTINGKMVEDPLDRNDLFKKLNNELKK</sequence>
<dbReference type="PANTHER" id="PTHR13887">
    <property type="entry name" value="GLUTATHIONE S-TRANSFERASE KAPPA"/>
    <property type="match status" value="1"/>
</dbReference>
<evidence type="ECO:0000256" key="6">
    <source>
        <dbReference type="SAM" id="Coils"/>
    </source>
</evidence>
<gene>
    <name evidence="9" type="ORF">DOS83_09795</name>
</gene>
<dbReference type="RefSeq" id="WP_116094844.1">
    <property type="nucleotide sequence ID" value="NZ_CAJVAI010000010.1"/>
</dbReference>
<evidence type="ECO:0000313" key="10">
    <source>
        <dbReference type="Proteomes" id="UP000256562"/>
    </source>
</evidence>
<protein>
    <submittedName>
        <fullName evidence="9">Protein-disulfide isomerase</fullName>
    </submittedName>
</protein>
<evidence type="ECO:0000256" key="4">
    <source>
        <dbReference type="ARBA" id="ARBA00023157"/>
    </source>
</evidence>
<feature type="coiled-coil region" evidence="6">
    <location>
        <begin position="116"/>
        <end position="143"/>
    </location>
</feature>
<dbReference type="GO" id="GO:0016853">
    <property type="term" value="F:isomerase activity"/>
    <property type="evidence" value="ECO:0007669"/>
    <property type="project" value="UniProtKB-KW"/>
</dbReference>
<evidence type="ECO:0000259" key="8">
    <source>
        <dbReference type="Pfam" id="PF13462"/>
    </source>
</evidence>
<dbReference type="PROSITE" id="PS51257">
    <property type="entry name" value="PROKAR_LIPOPROTEIN"/>
    <property type="match status" value="1"/>
</dbReference>
<dbReference type="EMBL" id="QKXQ01000449">
    <property type="protein sequence ID" value="REH92898.1"/>
    <property type="molecule type" value="Genomic_DNA"/>
</dbReference>
<comment type="caution">
    <text evidence="9">The sequence shown here is derived from an EMBL/GenBank/DDBJ whole genome shotgun (WGS) entry which is preliminary data.</text>
</comment>
<keyword evidence="3" id="KW-0560">Oxidoreductase</keyword>
<dbReference type="InterPro" id="IPR036249">
    <property type="entry name" value="Thioredoxin-like_sf"/>
</dbReference>
<evidence type="ECO:0000256" key="5">
    <source>
        <dbReference type="ARBA" id="ARBA00023284"/>
    </source>
</evidence>
<feature type="domain" description="Thioredoxin-like fold" evidence="8">
    <location>
        <begin position="25"/>
        <end position="184"/>
    </location>
</feature>
<comment type="similarity">
    <text evidence="1">Belongs to the thioredoxin family. DsbA subfamily.</text>
</comment>
<dbReference type="GO" id="GO:0016491">
    <property type="term" value="F:oxidoreductase activity"/>
    <property type="evidence" value="ECO:0007669"/>
    <property type="project" value="UniProtKB-KW"/>
</dbReference>
<proteinExistence type="inferred from homology"/>
<dbReference type="SUPFAM" id="SSF52833">
    <property type="entry name" value="Thioredoxin-like"/>
    <property type="match status" value="1"/>
</dbReference>
<evidence type="ECO:0000256" key="2">
    <source>
        <dbReference type="ARBA" id="ARBA00022729"/>
    </source>
</evidence>
<keyword evidence="5" id="KW-0676">Redox-active center</keyword>
<accession>A0A3E0IMU0</accession>
<dbReference type="Proteomes" id="UP000256562">
    <property type="component" value="Unassembled WGS sequence"/>
</dbReference>
<keyword evidence="9" id="KW-0413">Isomerase</keyword>
<reference evidence="9 10" key="1">
    <citation type="journal article" date="2018" name="Vet. Microbiol.">
        <title>Characterisation of Staphylococcus felis isolated from cats using whole genome sequencing.</title>
        <authorList>
            <person name="Worthing K."/>
            <person name="Pang S."/>
            <person name="Trott D.J."/>
            <person name="Abraham S."/>
            <person name="Coombs G.W."/>
            <person name="Jordan D."/>
            <person name="McIntyre L."/>
            <person name="Davies M.R."/>
            <person name="Norris J."/>
        </authorList>
    </citation>
    <scope>NUCLEOTIDE SEQUENCE [LARGE SCALE GENOMIC DNA]</scope>
    <source>
        <strain evidence="9 10">F9</strain>
    </source>
</reference>
<feature type="signal peptide" evidence="7">
    <location>
        <begin position="1"/>
        <end position="21"/>
    </location>
</feature>
<dbReference type="OrthoDB" id="117402at2"/>
<evidence type="ECO:0000313" key="9">
    <source>
        <dbReference type="EMBL" id="REH92898.1"/>
    </source>
</evidence>
<evidence type="ECO:0000256" key="3">
    <source>
        <dbReference type="ARBA" id="ARBA00023002"/>
    </source>
</evidence>
<dbReference type="PANTHER" id="PTHR13887:SF14">
    <property type="entry name" value="DISULFIDE BOND FORMATION PROTEIN D"/>
    <property type="match status" value="1"/>
</dbReference>
<evidence type="ECO:0000256" key="7">
    <source>
        <dbReference type="SAM" id="SignalP"/>
    </source>
</evidence>
<dbReference type="Gene3D" id="3.40.30.10">
    <property type="entry name" value="Glutaredoxin"/>
    <property type="match status" value="1"/>
</dbReference>
<evidence type="ECO:0000256" key="1">
    <source>
        <dbReference type="ARBA" id="ARBA00005791"/>
    </source>
</evidence>
<organism evidence="9 10">
    <name type="scientific">Staphylococcus felis</name>
    <dbReference type="NCBI Taxonomy" id="46127"/>
    <lineage>
        <taxon>Bacteria</taxon>
        <taxon>Bacillati</taxon>
        <taxon>Bacillota</taxon>
        <taxon>Bacilli</taxon>
        <taxon>Bacillales</taxon>
        <taxon>Staphylococcaceae</taxon>
        <taxon>Staphylococcus</taxon>
    </lineage>
</organism>
<keyword evidence="6" id="KW-0175">Coiled coil</keyword>
<dbReference type="Pfam" id="PF13462">
    <property type="entry name" value="Thioredoxin_4"/>
    <property type="match status" value="1"/>
</dbReference>
<keyword evidence="4" id="KW-1015">Disulfide bond</keyword>
<keyword evidence="2 7" id="KW-0732">Signal</keyword>
<feature type="chain" id="PRO_5039387179" evidence="7">
    <location>
        <begin position="22"/>
        <end position="192"/>
    </location>
</feature>